<feature type="transmembrane region" description="Helical" evidence="6">
    <location>
        <begin position="386"/>
        <end position="404"/>
    </location>
</feature>
<evidence type="ECO:0000313" key="7">
    <source>
        <dbReference type="EMBL" id="MDO1448494.1"/>
    </source>
</evidence>
<dbReference type="Pfam" id="PF13440">
    <property type="entry name" value="Polysacc_synt_3"/>
    <property type="match status" value="1"/>
</dbReference>
<feature type="transmembrane region" description="Helical" evidence="6">
    <location>
        <begin position="116"/>
        <end position="134"/>
    </location>
</feature>
<accession>A0ABT8RAZ8</accession>
<evidence type="ECO:0000256" key="5">
    <source>
        <dbReference type="ARBA" id="ARBA00023136"/>
    </source>
</evidence>
<evidence type="ECO:0000313" key="8">
    <source>
        <dbReference type="Proteomes" id="UP001168528"/>
    </source>
</evidence>
<evidence type="ECO:0000256" key="6">
    <source>
        <dbReference type="SAM" id="Phobius"/>
    </source>
</evidence>
<dbReference type="EMBL" id="JAUKPO010000012">
    <property type="protein sequence ID" value="MDO1448494.1"/>
    <property type="molecule type" value="Genomic_DNA"/>
</dbReference>
<keyword evidence="4 6" id="KW-1133">Transmembrane helix</keyword>
<evidence type="ECO:0000256" key="3">
    <source>
        <dbReference type="ARBA" id="ARBA00022692"/>
    </source>
</evidence>
<feature type="transmembrane region" description="Helical" evidence="6">
    <location>
        <begin position="320"/>
        <end position="340"/>
    </location>
</feature>
<evidence type="ECO:0000256" key="2">
    <source>
        <dbReference type="ARBA" id="ARBA00022475"/>
    </source>
</evidence>
<protein>
    <submittedName>
        <fullName evidence="7">Oligosaccharide flippase family protein</fullName>
    </submittedName>
</protein>
<reference evidence="7" key="1">
    <citation type="submission" date="2023-07" db="EMBL/GenBank/DDBJ databases">
        <title>The genome sequence of Rhodocytophaga aerolata KACC 12507.</title>
        <authorList>
            <person name="Zhang X."/>
        </authorList>
    </citation>
    <scope>NUCLEOTIDE SEQUENCE</scope>
    <source>
        <strain evidence="7">KACC 12507</strain>
    </source>
</reference>
<evidence type="ECO:0000256" key="4">
    <source>
        <dbReference type="ARBA" id="ARBA00022989"/>
    </source>
</evidence>
<keyword evidence="2" id="KW-1003">Cell membrane</keyword>
<evidence type="ECO:0000256" key="1">
    <source>
        <dbReference type="ARBA" id="ARBA00004651"/>
    </source>
</evidence>
<comment type="caution">
    <text evidence="7">The sequence shown here is derived from an EMBL/GenBank/DDBJ whole genome shotgun (WGS) entry which is preliminary data.</text>
</comment>
<dbReference type="InterPro" id="IPR050833">
    <property type="entry name" value="Poly_Biosynth_Transport"/>
</dbReference>
<feature type="transmembrane region" description="Helical" evidence="6">
    <location>
        <begin position="76"/>
        <end position="96"/>
    </location>
</feature>
<keyword evidence="3 6" id="KW-0812">Transmembrane</keyword>
<dbReference type="PANTHER" id="PTHR30250:SF11">
    <property type="entry name" value="O-ANTIGEN TRANSPORTER-RELATED"/>
    <property type="match status" value="1"/>
</dbReference>
<keyword evidence="8" id="KW-1185">Reference proteome</keyword>
<organism evidence="7 8">
    <name type="scientific">Rhodocytophaga aerolata</name>
    <dbReference type="NCBI Taxonomy" id="455078"/>
    <lineage>
        <taxon>Bacteria</taxon>
        <taxon>Pseudomonadati</taxon>
        <taxon>Bacteroidota</taxon>
        <taxon>Cytophagia</taxon>
        <taxon>Cytophagales</taxon>
        <taxon>Rhodocytophagaceae</taxon>
        <taxon>Rhodocytophaga</taxon>
    </lineage>
</organism>
<feature type="transmembrane region" description="Helical" evidence="6">
    <location>
        <begin position="287"/>
        <end position="308"/>
    </location>
</feature>
<feature type="transmembrane region" description="Helical" evidence="6">
    <location>
        <begin position="361"/>
        <end position="380"/>
    </location>
</feature>
<feature type="transmembrane region" description="Helical" evidence="6">
    <location>
        <begin position="146"/>
        <end position="165"/>
    </location>
</feature>
<dbReference type="PANTHER" id="PTHR30250">
    <property type="entry name" value="PST FAMILY PREDICTED COLANIC ACID TRANSPORTER"/>
    <property type="match status" value="1"/>
</dbReference>
<proteinExistence type="predicted"/>
<dbReference type="Proteomes" id="UP001168528">
    <property type="component" value="Unassembled WGS sequence"/>
</dbReference>
<sequence>MKKFLVSNNAFSLTGTILSATAGFINIWALARILNAEELGKWLLYITAFTFSDMLRSGIIHTALIKHSTQKDTGSVTGSSWVIGIILSIVLLLLVWLLELSIPIFSEKAFEPELGLYLQLLIITSFPFTFSLWLQQIKEKYNRILCIRLILAVPFLCFTLSGFFSPFHLQTLLQVHILSYLVTSGVVIACGWSGIQTLFQAKVAVIKKLLSFGKYTMGTLLSTNLLKSADTFMISWYLGPAALAAYNLPYKLIELLEIPLRSVAATYLPQAVRHSGEQNFLFIKQLFYRYTAILTLLFIPVTLGMFLFAETMVVIAGGEMYASSATIFRCFVIYSLFLPLDRFLGITLDILNKPQVNLLKVWLMVILNIVGNLVAIHFFASPILMAVATILTVISGCIIGWFLLNKTIPIKLSELAATSYFIIKQPIQHYSKYKAA</sequence>
<feature type="transmembrane region" description="Helical" evidence="6">
    <location>
        <begin position="12"/>
        <end position="30"/>
    </location>
</feature>
<keyword evidence="5 6" id="KW-0472">Membrane</keyword>
<feature type="transmembrane region" description="Helical" evidence="6">
    <location>
        <begin position="177"/>
        <end position="199"/>
    </location>
</feature>
<feature type="transmembrane region" description="Helical" evidence="6">
    <location>
        <begin position="42"/>
        <end position="64"/>
    </location>
</feature>
<gene>
    <name evidence="7" type="ORF">Q0590_19615</name>
</gene>
<name>A0ABT8RAZ8_9BACT</name>
<dbReference type="RefSeq" id="WP_302039296.1">
    <property type="nucleotide sequence ID" value="NZ_JAUKPO010000012.1"/>
</dbReference>
<comment type="subcellular location">
    <subcellularLocation>
        <location evidence="1">Cell membrane</location>
        <topology evidence="1">Multi-pass membrane protein</topology>
    </subcellularLocation>
</comment>